<dbReference type="RefSeq" id="WP_109825321.1">
    <property type="nucleotide sequence ID" value="NZ_CP029494.1"/>
</dbReference>
<dbReference type="Proteomes" id="UP000245368">
    <property type="component" value="Chromosome"/>
</dbReference>
<evidence type="ECO:0000313" key="2">
    <source>
        <dbReference type="Proteomes" id="UP000245368"/>
    </source>
</evidence>
<reference evidence="1 2" key="1">
    <citation type="submission" date="2018-05" db="EMBL/GenBank/DDBJ databases">
        <title>Complete Genome Sequence of Deinococcus sp. strain 17bor-2.</title>
        <authorList>
            <person name="Srinivasan S."/>
        </authorList>
    </citation>
    <scope>NUCLEOTIDE SEQUENCE [LARGE SCALE GENOMIC DNA]</scope>
    <source>
        <strain evidence="1 2">17bor-2</strain>
    </source>
</reference>
<dbReference type="AlphaFoldDB" id="A0A2Z3JHA3"/>
<gene>
    <name evidence="1" type="ORF">DKM44_03055</name>
</gene>
<dbReference type="KEGG" id="dez:DKM44_03055"/>
<name>A0A2Z3JHA3_9DEIO</name>
<accession>A0A2Z3JHA3</accession>
<proteinExistence type="predicted"/>
<protein>
    <submittedName>
        <fullName evidence="1">Uncharacterized protein</fullName>
    </submittedName>
</protein>
<keyword evidence="2" id="KW-1185">Reference proteome</keyword>
<dbReference type="OrthoDB" id="72622at2"/>
<organism evidence="1 2">
    <name type="scientific">Deinococcus irradiatisoli</name>
    <dbReference type="NCBI Taxonomy" id="2202254"/>
    <lineage>
        <taxon>Bacteria</taxon>
        <taxon>Thermotogati</taxon>
        <taxon>Deinococcota</taxon>
        <taxon>Deinococci</taxon>
        <taxon>Deinococcales</taxon>
        <taxon>Deinococcaceae</taxon>
        <taxon>Deinococcus</taxon>
    </lineage>
</organism>
<sequence length="65" mass="6954">MPSDLEHYLADEARALGLSPLTLGVASPDTLHAYCAAVLRELAARGLLEGETELGCYARPRFSGH</sequence>
<evidence type="ECO:0000313" key="1">
    <source>
        <dbReference type="EMBL" id="AWN22339.1"/>
    </source>
</evidence>
<dbReference type="EMBL" id="CP029494">
    <property type="protein sequence ID" value="AWN22339.1"/>
    <property type="molecule type" value="Genomic_DNA"/>
</dbReference>